<proteinExistence type="predicted"/>
<name>A0A9X3C8T2_9FLAO</name>
<feature type="transmembrane region" description="Helical" evidence="1">
    <location>
        <begin position="229"/>
        <end position="251"/>
    </location>
</feature>
<dbReference type="RefSeq" id="WP_264287178.1">
    <property type="nucleotide sequence ID" value="NZ_JAOZEV010000008.1"/>
</dbReference>
<accession>A0A9X3C8T2</accession>
<keyword evidence="1" id="KW-1133">Transmembrane helix</keyword>
<dbReference type="EMBL" id="JAOZEV010000008">
    <property type="protein sequence ID" value="MCV9932938.1"/>
    <property type="molecule type" value="Genomic_DNA"/>
</dbReference>
<keyword evidence="1" id="KW-0812">Transmembrane</keyword>
<sequence length="395" mass="46170">MLAILSKFIKLNNLNVVGVIKKDDYEIYNLLTIQKKADKISIVSQQTFDSFEKLIRMSDHKKPLLIVIEGKGVLNKEIDYTNEMDINWQKNVDLNTIYYTDVKGLNSNFISFCRKNIVDETIMKFQKKDFHVLDVYVGSFLSALLNTILKKENLISTDLHLEFENEKIVRFTKQDTIIKAETYKIGDDTVSNTFLPLYGVVIHFFVQPKEVSKTINITLNSDELIYKKAFRFFGITMLVGFLTALLISYFMTQYYASKNDELNLHTVYSNQSYQFILDLEKEKEKKIGVLKESGFLSSKFLSYYGYEIIKTIPAAISLNELNIIPIKKEYKENKKIFFENNIVLVKGETFEEASFNKWLEDLKKMNWVQRFEIISLKKDKNNKSIFEIKITLKNV</sequence>
<keyword evidence="1" id="KW-0472">Membrane</keyword>
<organism evidence="2 3">
    <name type="scientific">Flavobacterium frigoritolerans</name>
    <dbReference type="NCBI Taxonomy" id="2987686"/>
    <lineage>
        <taxon>Bacteria</taxon>
        <taxon>Pseudomonadati</taxon>
        <taxon>Bacteroidota</taxon>
        <taxon>Flavobacteriia</taxon>
        <taxon>Flavobacteriales</taxon>
        <taxon>Flavobacteriaceae</taxon>
        <taxon>Flavobacterium</taxon>
    </lineage>
</organism>
<evidence type="ECO:0008006" key="4">
    <source>
        <dbReference type="Google" id="ProtNLM"/>
    </source>
</evidence>
<comment type="caution">
    <text evidence="2">The sequence shown here is derived from an EMBL/GenBank/DDBJ whole genome shotgun (WGS) entry which is preliminary data.</text>
</comment>
<dbReference type="AlphaFoldDB" id="A0A9X3C8T2"/>
<reference evidence="2" key="1">
    <citation type="submission" date="2022-10" db="EMBL/GenBank/DDBJ databases">
        <title>Two novel species of Flavobacterium.</title>
        <authorList>
            <person name="Liu Q."/>
            <person name="Xin Y.-H."/>
        </authorList>
    </citation>
    <scope>NUCLEOTIDE SEQUENCE</scope>
    <source>
        <strain evidence="2">LS1R47</strain>
    </source>
</reference>
<gene>
    <name evidence="2" type="ORF">OIU80_11665</name>
</gene>
<evidence type="ECO:0000313" key="3">
    <source>
        <dbReference type="Proteomes" id="UP001151133"/>
    </source>
</evidence>
<evidence type="ECO:0000313" key="2">
    <source>
        <dbReference type="EMBL" id="MCV9932938.1"/>
    </source>
</evidence>
<protein>
    <recommendedName>
        <fullName evidence="4">General secretion pathway protein</fullName>
    </recommendedName>
</protein>
<keyword evidence="3" id="KW-1185">Reference proteome</keyword>
<dbReference type="Proteomes" id="UP001151133">
    <property type="component" value="Unassembled WGS sequence"/>
</dbReference>
<evidence type="ECO:0000256" key="1">
    <source>
        <dbReference type="SAM" id="Phobius"/>
    </source>
</evidence>